<name>V6EXL1_MAGGM</name>
<feature type="region of interest" description="Disordered" evidence="1">
    <location>
        <begin position="486"/>
        <end position="509"/>
    </location>
</feature>
<dbReference type="EMBL" id="HG794546">
    <property type="protein sequence ID" value="CDK97852.1"/>
    <property type="molecule type" value="Genomic_DNA"/>
</dbReference>
<protein>
    <submittedName>
        <fullName evidence="2">Uncharacterized protein</fullName>
    </submittedName>
</protein>
<accession>V6EXL1</accession>
<evidence type="ECO:0000313" key="2">
    <source>
        <dbReference type="EMBL" id="CDK97852.1"/>
    </source>
</evidence>
<reference evidence="2 3" key="1">
    <citation type="journal article" date="2014" name="Genome Announc.">
        <title>Complete genome sequence of Magnetospirillum gryphiswaldense MSR-1.</title>
        <authorList>
            <person name="Wang X."/>
            <person name="Wang Q."/>
            <person name="Zhang W."/>
            <person name="Wang Y."/>
            <person name="Li L."/>
            <person name="Wen T."/>
            <person name="Zhang T."/>
            <person name="Zhang Y."/>
            <person name="Xu J."/>
            <person name="Hu J."/>
            <person name="Li S."/>
            <person name="Liu L."/>
            <person name="Liu J."/>
            <person name="Jiang W."/>
            <person name="Tian J."/>
            <person name="Li Y."/>
            <person name="Schuler D."/>
            <person name="Wang L."/>
            <person name="Li J."/>
        </authorList>
    </citation>
    <scope>NUCLEOTIDE SEQUENCE [LARGE SCALE GENOMIC DNA]</scope>
    <source>
        <strain evidence="3">DSM 6361 / JCM 21280 / NBRC 15271 / MSR-1</strain>
    </source>
</reference>
<organism evidence="2 3">
    <name type="scientific">Magnetospirillum gryphiswaldense (strain DSM 6361 / JCM 21280 / NBRC 15271 / MSR-1)</name>
    <dbReference type="NCBI Taxonomy" id="431944"/>
    <lineage>
        <taxon>Bacteria</taxon>
        <taxon>Pseudomonadati</taxon>
        <taxon>Pseudomonadota</taxon>
        <taxon>Alphaproteobacteria</taxon>
        <taxon>Rhodospirillales</taxon>
        <taxon>Rhodospirillaceae</taxon>
        <taxon>Magnetospirillum</taxon>
    </lineage>
</organism>
<gene>
    <name evidence="2" type="ordered locus">MGMSRv2__0637</name>
</gene>
<keyword evidence="3" id="KW-1185">Reference proteome</keyword>
<dbReference type="eggNOG" id="COG3843">
    <property type="taxonomic scope" value="Bacteria"/>
</dbReference>
<evidence type="ECO:0000256" key="1">
    <source>
        <dbReference type="SAM" id="MobiDB-lite"/>
    </source>
</evidence>
<proteinExistence type="predicted"/>
<evidence type="ECO:0000313" key="3">
    <source>
        <dbReference type="Proteomes" id="UP000018922"/>
    </source>
</evidence>
<dbReference type="KEGG" id="mgy:MGMSRv2__0637"/>
<dbReference type="Proteomes" id="UP000018922">
    <property type="component" value="Chromosome I"/>
</dbReference>
<dbReference type="HOGENOM" id="CLU_504134_0_0_5"/>
<sequence>MREVQNIVDTEEWWRHRLGRVLASDDEEVVRALLRCRRRQPSGAWMSNTWRAWSVEKSWRRNDGPQVVVKVAGRRKSAAGVKACLRYVVRLRPADLSPVPLFNEFGAEVDPLAGLTTWDLLADTENLSRKARGLPDQGETLPEPERLYHTQLHHFIVSARVPVGDESLRSAFWRGVQAGVDELFAAKGFQVLWAVHDDAAFLHAHVLVKAQSRFGPRLRLDIHGETLDQLRQVFAEVLTQAGVSVQAVRREDRGELREEMMSGRTFVRWPRRPGNGDLSCRAPAWFARHGGGLVQRRQPREPEPDRPRKSSWWRQWLPWCRDGSVPSAMGVPVDPLLSDFSVLYHEPLAAQRCWRELAAGEGGRGKLALASWYLRRQPEIFGATKPHAPEARENALTEVRKLPLLSPLPPVSNATVIAWGTEYGQLRQKRRLRRNRVTVVKSLWHLARRCAEVDDLRSVQVILGRVLSGLHWPFAEMVVPWEPGMNEDAPPQAAPPIPLSEERERIRPVSSLNRVPPVLDVPKSAAILPPSGRASGSMGR</sequence>
<dbReference type="STRING" id="1430440.MGMSRv2__0637"/>
<dbReference type="AlphaFoldDB" id="V6EXL1"/>